<dbReference type="InterPro" id="IPR018964">
    <property type="entry name" value="Phage_phiJL001_Gp84_C"/>
</dbReference>
<accession>A0A0K1Y6Z2</accession>
<evidence type="ECO:0000259" key="1">
    <source>
        <dbReference type="Pfam" id="PF09356"/>
    </source>
</evidence>
<protein>
    <submittedName>
        <fullName evidence="2">Minor tail protein</fullName>
    </submittedName>
</protein>
<sequence>MDGRAMSNTTTRVRGWKLTRQDGAVMAFTDCDIDLTVGGVTYEASAGLTPSEATASLGMAVDEQEVQGGLRSDRISERDLAAGVYDGARVEVVEIDWNTRAIVDVVGAYHLGQVSRTEAAFTAELRSRAGILAQKRGRFVVSVCDADLGDSRCKVNLNPLKATAAVAVVQGETDFLANGLPATGFSSGVLVWTSGGNLGQVQEVRTHQGRNIGLWRPPLFEVAPGDEFELVPGCDKSFKTCRERFANGANFRGFPYVVGEAAGTYAVTGEAGLDGGSRNG</sequence>
<evidence type="ECO:0000313" key="2">
    <source>
        <dbReference type="EMBL" id="AKY02683.1"/>
    </source>
</evidence>
<evidence type="ECO:0000313" key="3">
    <source>
        <dbReference type="Proteomes" id="UP000231520"/>
    </source>
</evidence>
<reference evidence="2 3" key="1">
    <citation type="journal article" date="2016" name="Genome Announc.">
        <title>Complete Genome Sequences of Five Bacteriophages That Infect Rhodobacter capsulatus.</title>
        <authorList>
            <person name="Bollivar D.W."/>
            <person name="Bernardoni B."/>
            <person name="Bockman M.R."/>
            <person name="Miller B.M."/>
            <person name="Russell D.A."/>
            <person name="Delesalle V.A."/>
            <person name="Krukonis G.P."/>
            <person name="Hatfull G.F."/>
            <person name="Cross M.R."/>
            <person name="Szewczyk M.M."/>
            <person name="Eppurath A."/>
        </authorList>
    </citation>
    <scope>NUCLEOTIDE SEQUENCE [LARGE SCALE GENOMIC DNA]</scope>
</reference>
<organism evidence="2 3">
    <name type="scientific">Rhodobacter phage RcSaxon</name>
    <dbReference type="NCBI Taxonomy" id="1698423"/>
    <lineage>
        <taxon>Viruses</taxon>
        <taxon>Duplodnaviria</taxon>
        <taxon>Heunggongvirae</taxon>
        <taxon>Uroviricota</taxon>
        <taxon>Caudoviricetes</taxon>
        <taxon>Cronusvirus</taxon>
        <taxon>Cronusvirus cronus</taxon>
    </lineage>
</organism>
<dbReference type="Pfam" id="PF09356">
    <property type="entry name" value="Phage_BR0599"/>
    <property type="match status" value="1"/>
</dbReference>
<dbReference type="NCBIfam" id="TIGR02218">
    <property type="entry name" value="phg_TIGR02218"/>
    <property type="match status" value="1"/>
</dbReference>
<name>A0A0K1Y6Z2_9CAUD</name>
<dbReference type="EMBL" id="KT253150">
    <property type="protein sequence ID" value="AKY02683.1"/>
    <property type="molecule type" value="Genomic_DNA"/>
</dbReference>
<dbReference type="Proteomes" id="UP000231520">
    <property type="component" value="Genome"/>
</dbReference>
<gene>
    <name evidence="2" type="ORF">RCSAXON_16</name>
</gene>
<feature type="domain" description="Bacteriophage phiJL001 Gp84 C-terminal" evidence="1">
    <location>
        <begin position="185"/>
        <end position="259"/>
    </location>
</feature>
<proteinExistence type="predicted"/>
<dbReference type="Pfam" id="PF09931">
    <property type="entry name" value="Phage_phiJL001_Gp84_N"/>
    <property type="match status" value="1"/>
</dbReference>
<dbReference type="InterPro" id="IPR011928">
    <property type="entry name" value="Phage_phiJL001_Gp84"/>
</dbReference>